<evidence type="ECO:0000256" key="7">
    <source>
        <dbReference type="PROSITE-ProRule" id="PRU00339"/>
    </source>
</evidence>
<evidence type="ECO:0000256" key="3">
    <source>
        <dbReference type="ARBA" id="ARBA00022776"/>
    </source>
</evidence>
<protein>
    <submittedName>
        <fullName evidence="10">Anaphase-promoting complex subunit 8</fullName>
    </submittedName>
</protein>
<feature type="compositionally biased region" description="Pro residues" evidence="8">
    <location>
        <begin position="147"/>
        <end position="160"/>
    </location>
</feature>
<evidence type="ECO:0000256" key="1">
    <source>
        <dbReference type="ARBA" id="ARBA00022618"/>
    </source>
</evidence>
<dbReference type="PROSITE" id="PS50293">
    <property type="entry name" value="TPR_REGION"/>
    <property type="match status" value="1"/>
</dbReference>
<keyword evidence="11" id="KW-1185">Reference proteome</keyword>
<keyword evidence="6" id="KW-0131">Cell cycle</keyword>
<dbReference type="Proteomes" id="UP000818624">
    <property type="component" value="Chromosome 1"/>
</dbReference>
<evidence type="ECO:0000313" key="10">
    <source>
        <dbReference type="EMBL" id="WFD47045.1"/>
    </source>
</evidence>
<feature type="repeat" description="TPR" evidence="7">
    <location>
        <begin position="346"/>
        <end position="379"/>
    </location>
</feature>
<keyword evidence="4" id="KW-0833">Ubl conjugation pathway</keyword>
<feature type="domain" description="Cdc23" evidence="9">
    <location>
        <begin position="163"/>
        <end position="353"/>
    </location>
</feature>
<name>A0ABY8ERJ5_MALFU</name>
<dbReference type="InterPro" id="IPR011990">
    <property type="entry name" value="TPR-like_helical_dom_sf"/>
</dbReference>
<dbReference type="Pfam" id="PF13181">
    <property type="entry name" value="TPR_8"/>
    <property type="match status" value="1"/>
</dbReference>
<feature type="region of interest" description="Disordered" evidence="8">
    <location>
        <begin position="48"/>
        <end position="163"/>
    </location>
</feature>
<evidence type="ECO:0000256" key="5">
    <source>
        <dbReference type="ARBA" id="ARBA00022803"/>
    </source>
</evidence>
<dbReference type="Pfam" id="PF00515">
    <property type="entry name" value="TPR_1"/>
    <property type="match status" value="1"/>
</dbReference>
<dbReference type="Pfam" id="PF04049">
    <property type="entry name" value="ANAPC8"/>
    <property type="match status" value="1"/>
</dbReference>
<gene>
    <name evidence="10" type="primary">cut23</name>
    <name evidence="10" type="ORF">GLX27_001691</name>
</gene>
<evidence type="ECO:0000256" key="6">
    <source>
        <dbReference type="ARBA" id="ARBA00023306"/>
    </source>
</evidence>
<dbReference type="SMART" id="SM00028">
    <property type="entry name" value="TPR"/>
    <property type="match status" value="6"/>
</dbReference>
<keyword evidence="2" id="KW-0677">Repeat</keyword>
<evidence type="ECO:0000259" key="9">
    <source>
        <dbReference type="Pfam" id="PF04049"/>
    </source>
</evidence>
<feature type="repeat" description="TPR" evidence="7">
    <location>
        <begin position="414"/>
        <end position="447"/>
    </location>
</feature>
<evidence type="ECO:0000256" key="2">
    <source>
        <dbReference type="ARBA" id="ARBA00022737"/>
    </source>
</evidence>
<dbReference type="InterPro" id="IPR007192">
    <property type="entry name" value="APC8"/>
</dbReference>
<evidence type="ECO:0000256" key="8">
    <source>
        <dbReference type="SAM" id="MobiDB-lite"/>
    </source>
</evidence>
<dbReference type="EMBL" id="CP046234">
    <property type="protein sequence ID" value="WFD47045.1"/>
    <property type="molecule type" value="Genomic_DNA"/>
</dbReference>
<sequence length="678" mass="74871">MSRCAALESAADLAPSTARAALRDAATQLADRGLTSASHWALELLHALPRPGPGGHTDTRATPKGAEPVRFPTHSTPALNIGSPAWDQHASTSRSASDGSAWPWHAAPHESPVPGGARAHDAAPLTSMSSPERAPPVHVHLDAATPAPAPAPGPFAPPPDGGEDAETYALAKSCFDQREYDRCAWLLEKEPQLSDKGRFLQLYARYLVFQRELDEEGALAPLPYAQGAQGTQGPSLVPLLAHLVDPTDAFLLFLKGVLFSRLHKRIEAMDCLLMSVRAFPYNWSAWQELSRTLNNANNEREQILDLLPDSFMSAFFLEYATRQATQADAANLDRIDALLTHFPGSTYLLTCRAQTLYLLQELEEAADTFQEALARDPYRLEGVSEYSNTLYVLDHAEALAQLVQQFARLGKDRPEVCCLIGNYYNQRSDHFRAIESFKRALRLDSEYVAAWILLGHEYLELKNSHAAAEMYRRALEINPQDYRPWHGLGQVYELNEAWSYAIHYYQKCAAIRPYDARMWASLGVCYERLGRTADAIACFKRHLTCPLTEAESVDAIARIVDLYEREGDTVHATLYHCLLAQVIDKNAAQLDPVLVARYAFSFVVAARYEMGELHGKLFHSHAEQRAARAGVPPAPAPAPRGDLALAQAYLQKVMDAGTDLSLVAEELLKKLAARSGAP</sequence>
<evidence type="ECO:0000256" key="4">
    <source>
        <dbReference type="ARBA" id="ARBA00022786"/>
    </source>
</evidence>
<feature type="repeat" description="TPR" evidence="7">
    <location>
        <begin position="448"/>
        <end position="481"/>
    </location>
</feature>
<feature type="compositionally biased region" description="Polar residues" evidence="8">
    <location>
        <begin position="89"/>
        <end position="98"/>
    </location>
</feature>
<dbReference type="Gene3D" id="1.25.40.10">
    <property type="entry name" value="Tetratricopeptide repeat domain"/>
    <property type="match status" value="2"/>
</dbReference>
<feature type="repeat" description="TPR" evidence="7">
    <location>
        <begin position="482"/>
        <end position="515"/>
    </location>
</feature>
<reference evidence="10 11" key="1">
    <citation type="journal article" date="2020" name="Elife">
        <title>Loss of centromere function drives karyotype evolution in closely related Malassezia species.</title>
        <authorList>
            <person name="Sankaranarayanan S.R."/>
            <person name="Ianiri G."/>
            <person name="Coelho M.A."/>
            <person name="Reza M.H."/>
            <person name="Thimmappa B.C."/>
            <person name="Ganguly P."/>
            <person name="Vadnala R.N."/>
            <person name="Sun S."/>
            <person name="Siddharthan R."/>
            <person name="Tellgren-Roth C."/>
            <person name="Dawson T.L."/>
            <person name="Heitman J."/>
            <person name="Sanyal K."/>
        </authorList>
    </citation>
    <scope>NUCLEOTIDE SEQUENCE [LARGE SCALE GENOMIC DNA]</scope>
    <source>
        <strain evidence="10">CBS14141</strain>
    </source>
</reference>
<accession>A0ABY8ERJ5</accession>
<keyword evidence="3" id="KW-0498">Mitosis</keyword>
<keyword evidence="5 7" id="KW-0802">TPR repeat</keyword>
<dbReference type="PANTHER" id="PTHR12558:SF10">
    <property type="entry name" value="CELL DIVISION CYCLE PROTEIN 23 HOMOLOG"/>
    <property type="match status" value="1"/>
</dbReference>
<dbReference type="PANTHER" id="PTHR12558">
    <property type="entry name" value="CELL DIVISION CYCLE 16,23,27"/>
    <property type="match status" value="1"/>
</dbReference>
<evidence type="ECO:0000313" key="11">
    <source>
        <dbReference type="Proteomes" id="UP000818624"/>
    </source>
</evidence>
<dbReference type="SUPFAM" id="SSF48452">
    <property type="entry name" value="TPR-like"/>
    <property type="match status" value="2"/>
</dbReference>
<organism evidence="10 11">
    <name type="scientific">Malassezia furfur</name>
    <name type="common">Pityriasis versicolor infection agent</name>
    <name type="synonym">Pityrosporum furfur</name>
    <dbReference type="NCBI Taxonomy" id="55194"/>
    <lineage>
        <taxon>Eukaryota</taxon>
        <taxon>Fungi</taxon>
        <taxon>Dikarya</taxon>
        <taxon>Basidiomycota</taxon>
        <taxon>Ustilaginomycotina</taxon>
        <taxon>Malasseziomycetes</taxon>
        <taxon>Malasseziales</taxon>
        <taxon>Malasseziaceae</taxon>
        <taxon>Malassezia</taxon>
    </lineage>
</organism>
<dbReference type="PROSITE" id="PS50005">
    <property type="entry name" value="TPR"/>
    <property type="match status" value="4"/>
</dbReference>
<keyword evidence="1" id="KW-0132">Cell division</keyword>
<proteinExistence type="predicted"/>
<dbReference type="InterPro" id="IPR019734">
    <property type="entry name" value="TPR_rpt"/>
</dbReference>
<dbReference type="Pfam" id="PF13432">
    <property type="entry name" value="TPR_16"/>
    <property type="match status" value="1"/>
</dbReference>